<feature type="domain" description="Thioredoxin" evidence="1">
    <location>
        <begin position="33"/>
        <end position="181"/>
    </location>
</feature>
<dbReference type="EMBL" id="CBXV010000008">
    <property type="protein sequence ID" value="CDM67104.1"/>
    <property type="molecule type" value="Genomic_DNA"/>
</dbReference>
<protein>
    <submittedName>
        <fullName evidence="2">Peroxiredoxin</fullName>
    </submittedName>
</protein>
<proteinExistence type="predicted"/>
<dbReference type="AlphaFoldDB" id="A0A0B6X3P3"/>
<dbReference type="InterPro" id="IPR000866">
    <property type="entry name" value="AhpC/TSA"/>
</dbReference>
<keyword evidence="3" id="KW-1185">Reference proteome</keyword>
<evidence type="ECO:0000313" key="2">
    <source>
        <dbReference type="EMBL" id="CDM67104.1"/>
    </source>
</evidence>
<dbReference type="OrthoDB" id="9809746at2"/>
<dbReference type="PANTHER" id="PTHR43640">
    <property type="entry name" value="OS07G0260300 PROTEIN"/>
    <property type="match status" value="1"/>
</dbReference>
<accession>A0A0B6X3P3</accession>
<sequence>MRRNYALALLLLALSFIAVVAWQGGDGAMRAGIKIGESMPDFRLPDLDGKEHSLSSLRGKNGTVLIFISTQCPVSNAYNARMEKLAEDYGARGIAVIGINANATEPVDVVKRHAAEHNLKFTILKDHGNKLADRLGAQVTPEAFLFDASGKLVYHGRIDNSRDESQVQSQDLRDAIEAILAGRQVAKTEARAFGCTIKRAS</sequence>
<dbReference type="GO" id="GO:0016491">
    <property type="term" value="F:oxidoreductase activity"/>
    <property type="evidence" value="ECO:0007669"/>
    <property type="project" value="InterPro"/>
</dbReference>
<evidence type="ECO:0000259" key="1">
    <source>
        <dbReference type="PROSITE" id="PS51352"/>
    </source>
</evidence>
<organism evidence="2 3">
    <name type="scientific">Pyrinomonas methylaliphatogenes</name>
    <dbReference type="NCBI Taxonomy" id="454194"/>
    <lineage>
        <taxon>Bacteria</taxon>
        <taxon>Pseudomonadati</taxon>
        <taxon>Acidobacteriota</taxon>
        <taxon>Blastocatellia</taxon>
        <taxon>Blastocatellales</taxon>
        <taxon>Pyrinomonadaceae</taxon>
        <taxon>Pyrinomonas</taxon>
    </lineage>
</organism>
<reference evidence="2 3" key="2">
    <citation type="submission" date="2015-01" db="EMBL/GenBank/DDBJ databases">
        <title>Complete genome sequence of Pyrinomonas methylaliphatogenes type strain K22T.</title>
        <authorList>
            <person name="Lee K.C.Y."/>
            <person name="Power J.F."/>
            <person name="Dunfield P.F."/>
            <person name="Morgan X.C."/>
            <person name="Huttenhower C."/>
            <person name="Stott M.B."/>
        </authorList>
    </citation>
    <scope>NUCLEOTIDE SEQUENCE [LARGE SCALE GENOMIC DNA]</scope>
    <source>
        <strain evidence="2 3">K22</strain>
    </source>
</reference>
<dbReference type="GO" id="GO:0016209">
    <property type="term" value="F:antioxidant activity"/>
    <property type="evidence" value="ECO:0007669"/>
    <property type="project" value="InterPro"/>
</dbReference>
<gene>
    <name evidence="2" type="ORF">PYK22_03153</name>
</gene>
<dbReference type="PANTHER" id="PTHR43640:SF1">
    <property type="entry name" value="THIOREDOXIN-DEPENDENT PEROXIREDOXIN"/>
    <property type="match status" value="1"/>
</dbReference>
<dbReference type="Pfam" id="PF00578">
    <property type="entry name" value="AhpC-TSA"/>
    <property type="match status" value="1"/>
</dbReference>
<dbReference type="RefSeq" id="WP_060635772.1">
    <property type="nucleotide sequence ID" value="NZ_CBXV010000008.1"/>
</dbReference>
<dbReference type="CDD" id="cd02969">
    <property type="entry name" value="PRX_like1"/>
    <property type="match status" value="1"/>
</dbReference>
<dbReference type="PROSITE" id="PS51352">
    <property type="entry name" value="THIOREDOXIN_2"/>
    <property type="match status" value="1"/>
</dbReference>
<dbReference type="SUPFAM" id="SSF52833">
    <property type="entry name" value="Thioredoxin-like"/>
    <property type="match status" value="1"/>
</dbReference>
<reference evidence="2 3" key="1">
    <citation type="submission" date="2013-12" db="EMBL/GenBank/DDBJ databases">
        <authorList>
            <person name="Stott M."/>
        </authorList>
    </citation>
    <scope>NUCLEOTIDE SEQUENCE [LARGE SCALE GENOMIC DNA]</scope>
    <source>
        <strain evidence="2 3">K22</strain>
    </source>
</reference>
<dbReference type="Gene3D" id="3.40.30.10">
    <property type="entry name" value="Glutaredoxin"/>
    <property type="match status" value="1"/>
</dbReference>
<dbReference type="InterPro" id="IPR013766">
    <property type="entry name" value="Thioredoxin_domain"/>
</dbReference>
<dbReference type="STRING" id="454194.PYK22_03153"/>
<evidence type="ECO:0000313" key="3">
    <source>
        <dbReference type="Proteomes" id="UP000031518"/>
    </source>
</evidence>
<dbReference type="InterPro" id="IPR047262">
    <property type="entry name" value="PRX-like1"/>
</dbReference>
<dbReference type="Proteomes" id="UP000031518">
    <property type="component" value="Unassembled WGS sequence"/>
</dbReference>
<dbReference type="InterPro" id="IPR036249">
    <property type="entry name" value="Thioredoxin-like_sf"/>
</dbReference>
<name>A0A0B6X3P3_9BACT</name>